<accession>A0ABS2GYB8</accession>
<keyword evidence="3" id="KW-0285">Flavoprotein</keyword>
<keyword evidence="5 7" id="KW-0413">Isomerase</keyword>
<dbReference type="EMBL" id="JACJKU010000097">
    <property type="protein sequence ID" value="MBM6941277.1"/>
    <property type="molecule type" value="Genomic_DNA"/>
</dbReference>
<evidence type="ECO:0000256" key="4">
    <source>
        <dbReference type="ARBA" id="ARBA00022827"/>
    </source>
</evidence>
<protein>
    <submittedName>
        <fullName evidence="7">UDP-galactopyranose mutase</fullName>
        <ecNumber evidence="7">5.4.99.9</ecNumber>
    </submittedName>
</protein>
<dbReference type="NCBIfam" id="TIGR00031">
    <property type="entry name" value="UDP-GALP_mutase"/>
    <property type="match status" value="1"/>
</dbReference>
<evidence type="ECO:0000313" key="7">
    <source>
        <dbReference type="EMBL" id="MBM6941277.1"/>
    </source>
</evidence>
<evidence type="ECO:0000313" key="8">
    <source>
        <dbReference type="Proteomes" id="UP000785625"/>
    </source>
</evidence>
<dbReference type="SUPFAM" id="SSF51971">
    <property type="entry name" value="Nucleotide-binding domain"/>
    <property type="match status" value="1"/>
</dbReference>
<sequence>MQKYDYLIVGTGLFGATFAHEAAKRGKRVKVIDKRDHVAGNIYTKEIDGIQVHQYGAHIFHTSNKKIWNYVNQFADFNRYTNTPVANYNGEMYNLPFNMNTFNKMWGVRTPKEALAKINEQRQEMAGKKPQNLEEQAISLIGRDIYEKLIKGYTEKQWGRKATELPAFIIRRLPVRLTYDNNYFNDDYQGIPIGGYTQIVEKMLDSDLIDVETGADFFDKKDEYLKRYPKIVFTGMIDQFFDYRLGELEYRSLHFETEELNEDNYQGNAVINYTDAKTPFTRIIEHKHFEFGKGDKNKTIITREYPADWHRGDEPYYPVNNSKNNNLYKQYVELAQKDAKNVIFGGRLGQYRYYNMDQVLAAALKIVDKEFDN</sequence>
<proteinExistence type="inferred from homology"/>
<reference evidence="7 8" key="1">
    <citation type="journal article" date="2021" name="Sci. Rep.">
        <title>The distribution of antibiotic resistance genes in chicken gut microbiota commensals.</title>
        <authorList>
            <person name="Juricova H."/>
            <person name="Matiasovicova J."/>
            <person name="Kubasova T."/>
            <person name="Cejkova D."/>
            <person name="Rychlik I."/>
        </authorList>
    </citation>
    <scope>NUCLEOTIDE SEQUENCE [LARGE SCALE GENOMIC DNA]</scope>
    <source>
        <strain evidence="7 8">An574</strain>
    </source>
</reference>
<evidence type="ECO:0000259" key="6">
    <source>
        <dbReference type="Pfam" id="PF03275"/>
    </source>
</evidence>
<dbReference type="PANTHER" id="PTHR21197">
    <property type="entry name" value="UDP-GALACTOPYRANOSE MUTASE"/>
    <property type="match status" value="1"/>
</dbReference>
<dbReference type="Pfam" id="PF03275">
    <property type="entry name" value="GLF"/>
    <property type="match status" value="1"/>
</dbReference>
<evidence type="ECO:0000256" key="1">
    <source>
        <dbReference type="ARBA" id="ARBA00001974"/>
    </source>
</evidence>
<dbReference type="PANTHER" id="PTHR21197:SF0">
    <property type="entry name" value="UDP-GALACTOPYRANOSE MUTASE"/>
    <property type="match status" value="1"/>
</dbReference>
<keyword evidence="4" id="KW-0274">FAD</keyword>
<evidence type="ECO:0000256" key="2">
    <source>
        <dbReference type="ARBA" id="ARBA00009321"/>
    </source>
</evidence>
<comment type="caution">
    <text evidence="7">The sequence shown here is derived from an EMBL/GenBank/DDBJ whole genome shotgun (WGS) entry which is preliminary data.</text>
</comment>
<evidence type="ECO:0000256" key="5">
    <source>
        <dbReference type="ARBA" id="ARBA00023235"/>
    </source>
</evidence>
<evidence type="ECO:0000256" key="3">
    <source>
        <dbReference type="ARBA" id="ARBA00022630"/>
    </source>
</evidence>
<keyword evidence="8" id="KW-1185">Reference proteome</keyword>
<dbReference type="SUPFAM" id="SSF54373">
    <property type="entry name" value="FAD-linked reductases, C-terminal domain"/>
    <property type="match status" value="1"/>
</dbReference>
<dbReference type="InterPro" id="IPR015899">
    <property type="entry name" value="UDP-GalPyranose_mutase_C"/>
</dbReference>
<feature type="domain" description="UDP-galactopyranose mutase C-terminal" evidence="6">
    <location>
        <begin position="148"/>
        <end position="353"/>
    </location>
</feature>
<dbReference type="Proteomes" id="UP000785625">
    <property type="component" value="Unassembled WGS sequence"/>
</dbReference>
<dbReference type="Gene3D" id="3.40.50.720">
    <property type="entry name" value="NAD(P)-binding Rossmann-like Domain"/>
    <property type="match status" value="3"/>
</dbReference>
<name>A0ABS2GYB8_9LACO</name>
<gene>
    <name evidence="7" type="primary">glf</name>
    <name evidence="7" type="ORF">H5975_07390</name>
</gene>
<dbReference type="EC" id="5.4.99.9" evidence="7"/>
<comment type="cofactor">
    <cofactor evidence="1">
        <name>FAD</name>
        <dbReference type="ChEBI" id="CHEBI:57692"/>
    </cofactor>
</comment>
<dbReference type="InterPro" id="IPR004379">
    <property type="entry name" value="UDP-GALP_mutase"/>
</dbReference>
<dbReference type="GO" id="GO:0008767">
    <property type="term" value="F:UDP-galactopyranose mutase activity"/>
    <property type="evidence" value="ECO:0007669"/>
    <property type="project" value="UniProtKB-EC"/>
</dbReference>
<comment type="similarity">
    <text evidence="2">Belongs to the UDP-galactopyranose/dTDP-fucopyranose mutase family.</text>
</comment>
<dbReference type="Pfam" id="PF13450">
    <property type="entry name" value="NAD_binding_8"/>
    <property type="match status" value="1"/>
</dbReference>
<dbReference type="RefSeq" id="WP_204785509.1">
    <property type="nucleotide sequence ID" value="NZ_JACJKU010000097.1"/>
</dbReference>
<organism evidence="7 8">
    <name type="scientific">Limosilactobacillus coleohominis</name>
    <dbReference type="NCBI Taxonomy" id="181675"/>
    <lineage>
        <taxon>Bacteria</taxon>
        <taxon>Bacillati</taxon>
        <taxon>Bacillota</taxon>
        <taxon>Bacilli</taxon>
        <taxon>Lactobacillales</taxon>
        <taxon>Lactobacillaceae</taxon>
        <taxon>Limosilactobacillus</taxon>
    </lineage>
</organism>